<comment type="similarity">
    <text evidence="1">Belongs to the HicA mRNA interferase family.</text>
</comment>
<dbReference type="GO" id="GO:0003729">
    <property type="term" value="F:mRNA binding"/>
    <property type="evidence" value="ECO:0007669"/>
    <property type="project" value="InterPro"/>
</dbReference>
<dbReference type="GO" id="GO:0004519">
    <property type="term" value="F:endonuclease activity"/>
    <property type="evidence" value="ECO:0007669"/>
    <property type="project" value="UniProtKB-KW"/>
</dbReference>
<dbReference type="SUPFAM" id="SSF54786">
    <property type="entry name" value="YcfA/nrd intein domain"/>
    <property type="match status" value="1"/>
</dbReference>
<evidence type="ECO:0000256" key="7">
    <source>
        <dbReference type="ARBA" id="ARBA00023016"/>
    </source>
</evidence>
<dbReference type="RefSeq" id="WP_054745634.1">
    <property type="nucleotide sequence ID" value="NZ_AZCV01000008.1"/>
</dbReference>
<evidence type="ECO:0000256" key="1">
    <source>
        <dbReference type="ARBA" id="ARBA00006620"/>
    </source>
</evidence>
<keyword evidence="7" id="KW-0346">Stress response</keyword>
<dbReference type="PATRIC" id="fig|1423722.3.peg.1572"/>
<dbReference type="EMBL" id="AZCV01000008">
    <property type="protein sequence ID" value="KRK37042.1"/>
    <property type="molecule type" value="Genomic_DNA"/>
</dbReference>
<keyword evidence="2" id="KW-1277">Toxin-antitoxin system</keyword>
<dbReference type="GO" id="GO:0016787">
    <property type="term" value="F:hydrolase activity"/>
    <property type="evidence" value="ECO:0007669"/>
    <property type="project" value="UniProtKB-KW"/>
</dbReference>
<keyword evidence="9" id="KW-1185">Reference proteome</keyword>
<dbReference type="InterPro" id="IPR038570">
    <property type="entry name" value="HicA_sf"/>
</dbReference>
<evidence type="ECO:0000313" key="9">
    <source>
        <dbReference type="Proteomes" id="UP000050909"/>
    </source>
</evidence>
<keyword evidence="3" id="KW-0540">Nuclease</keyword>
<evidence type="ECO:0000256" key="3">
    <source>
        <dbReference type="ARBA" id="ARBA00022722"/>
    </source>
</evidence>
<gene>
    <name evidence="8" type="ORF">FC62_GL001546</name>
</gene>
<accession>A0A0R1H162</accession>
<dbReference type="Pfam" id="PF07927">
    <property type="entry name" value="HicA_toxin"/>
    <property type="match status" value="1"/>
</dbReference>
<evidence type="ECO:0000256" key="5">
    <source>
        <dbReference type="ARBA" id="ARBA00022801"/>
    </source>
</evidence>
<keyword evidence="6" id="KW-0694">RNA-binding</keyword>
<dbReference type="AlphaFoldDB" id="A0A0R1H162"/>
<dbReference type="Gene3D" id="3.30.920.30">
    <property type="entry name" value="Hypothetical protein"/>
    <property type="match status" value="1"/>
</dbReference>
<keyword evidence="4" id="KW-0255">Endonuclease</keyword>
<name>A0A0R1H162_9LACO</name>
<reference evidence="8 9" key="1">
    <citation type="journal article" date="2015" name="Genome Announc.">
        <title>Expanding the biotechnology potential of lactobacilli through comparative genomics of 213 strains and associated genera.</title>
        <authorList>
            <person name="Sun Z."/>
            <person name="Harris H.M."/>
            <person name="McCann A."/>
            <person name="Guo C."/>
            <person name="Argimon S."/>
            <person name="Zhang W."/>
            <person name="Yang X."/>
            <person name="Jeffery I.B."/>
            <person name="Cooney J.C."/>
            <person name="Kagawa T.F."/>
            <person name="Liu W."/>
            <person name="Song Y."/>
            <person name="Salvetti E."/>
            <person name="Wrobel A."/>
            <person name="Rasinkangas P."/>
            <person name="Parkhill J."/>
            <person name="Rea M.C."/>
            <person name="O'Sullivan O."/>
            <person name="Ritari J."/>
            <person name="Douillard F.P."/>
            <person name="Paul Ross R."/>
            <person name="Yang R."/>
            <person name="Briner A.E."/>
            <person name="Felis G.E."/>
            <person name="de Vos W.M."/>
            <person name="Barrangou R."/>
            <person name="Klaenhammer T.R."/>
            <person name="Caufield P.W."/>
            <person name="Cui Y."/>
            <person name="Zhang H."/>
            <person name="O'Toole P.W."/>
        </authorList>
    </citation>
    <scope>NUCLEOTIDE SEQUENCE [LARGE SCALE GENOMIC DNA]</scope>
    <source>
        <strain evidence="8 9">DSM 20534</strain>
    </source>
</reference>
<proteinExistence type="inferred from homology"/>
<evidence type="ECO:0000256" key="2">
    <source>
        <dbReference type="ARBA" id="ARBA00022649"/>
    </source>
</evidence>
<comment type="caution">
    <text evidence="8">The sequence shown here is derived from an EMBL/GenBank/DDBJ whole genome shotgun (WGS) entry which is preliminary data.</text>
</comment>
<sequence length="63" mass="7266">MEHKVTEVLKILQNAGFTEDRIRGSHHRFKYSHGHYVSVAYDKPGKTIPIKTYNSILRQAGIK</sequence>
<evidence type="ECO:0000256" key="4">
    <source>
        <dbReference type="ARBA" id="ARBA00022759"/>
    </source>
</evidence>
<evidence type="ECO:0000313" key="8">
    <source>
        <dbReference type="EMBL" id="KRK37042.1"/>
    </source>
</evidence>
<dbReference type="Proteomes" id="UP000050909">
    <property type="component" value="Unassembled WGS sequence"/>
</dbReference>
<organism evidence="8 9">
    <name type="scientific">Amylolactobacillus amylotrophicus DSM 20534</name>
    <dbReference type="NCBI Taxonomy" id="1423722"/>
    <lineage>
        <taxon>Bacteria</taxon>
        <taxon>Bacillati</taxon>
        <taxon>Bacillota</taxon>
        <taxon>Bacilli</taxon>
        <taxon>Lactobacillales</taxon>
        <taxon>Lactobacillaceae</taxon>
        <taxon>Amylolactobacillus</taxon>
    </lineage>
</organism>
<dbReference type="InterPro" id="IPR012933">
    <property type="entry name" value="HicA_mRNA_interferase"/>
</dbReference>
<keyword evidence="5" id="KW-0378">Hydrolase</keyword>
<evidence type="ECO:0000256" key="6">
    <source>
        <dbReference type="ARBA" id="ARBA00022884"/>
    </source>
</evidence>
<protein>
    <submittedName>
        <fullName evidence="8">Uncharacterized protein</fullName>
    </submittedName>
</protein>